<dbReference type="Proteomes" id="UP000321261">
    <property type="component" value="Unassembled WGS sequence"/>
</dbReference>
<name>A0A561T3Z4_9PSEU</name>
<gene>
    <name evidence="2" type="ORF">FHX44_117778</name>
</gene>
<feature type="transmembrane region" description="Helical" evidence="1">
    <location>
        <begin position="87"/>
        <end position="112"/>
    </location>
</feature>
<keyword evidence="1" id="KW-0812">Transmembrane</keyword>
<keyword evidence="3" id="KW-1185">Reference proteome</keyword>
<accession>A0A561T3Z4</accession>
<sequence>MRTPLLTAGLVLAGLLGLADLATPFVTDGEHPPVVIALLAAAIGLATLVAAVAAWRGSRGGAWVVIATRLVSAVIALPAFVVPDVPAPAVLAAGAGVVATLLAAGLIVTGLARMRTLGAER</sequence>
<keyword evidence="1" id="KW-1133">Transmembrane helix</keyword>
<dbReference type="AlphaFoldDB" id="A0A561T3Z4"/>
<protein>
    <submittedName>
        <fullName evidence="2">Uncharacterized protein</fullName>
    </submittedName>
</protein>
<keyword evidence="1" id="KW-0472">Membrane</keyword>
<dbReference type="RefSeq" id="WP_147260260.1">
    <property type="nucleotide sequence ID" value="NZ_VIWU01000001.1"/>
</dbReference>
<dbReference type="EMBL" id="VIWU01000001">
    <property type="protein sequence ID" value="TWF81833.1"/>
    <property type="molecule type" value="Genomic_DNA"/>
</dbReference>
<comment type="caution">
    <text evidence="2">The sequence shown here is derived from an EMBL/GenBank/DDBJ whole genome shotgun (WGS) entry which is preliminary data.</text>
</comment>
<reference evidence="2 3" key="1">
    <citation type="submission" date="2019-06" db="EMBL/GenBank/DDBJ databases">
        <title>Sequencing the genomes of 1000 actinobacteria strains.</title>
        <authorList>
            <person name="Klenk H.-P."/>
        </authorList>
    </citation>
    <scope>NUCLEOTIDE SEQUENCE [LARGE SCALE GENOMIC DNA]</scope>
    <source>
        <strain evidence="2 3">DSM 45671</strain>
    </source>
</reference>
<feature type="transmembrane region" description="Helical" evidence="1">
    <location>
        <begin position="62"/>
        <end position="81"/>
    </location>
</feature>
<evidence type="ECO:0000313" key="2">
    <source>
        <dbReference type="EMBL" id="TWF81833.1"/>
    </source>
</evidence>
<proteinExistence type="predicted"/>
<organism evidence="2 3">
    <name type="scientific">Pseudonocardia hierapolitana</name>
    <dbReference type="NCBI Taxonomy" id="1128676"/>
    <lineage>
        <taxon>Bacteria</taxon>
        <taxon>Bacillati</taxon>
        <taxon>Actinomycetota</taxon>
        <taxon>Actinomycetes</taxon>
        <taxon>Pseudonocardiales</taxon>
        <taxon>Pseudonocardiaceae</taxon>
        <taxon>Pseudonocardia</taxon>
    </lineage>
</organism>
<evidence type="ECO:0000256" key="1">
    <source>
        <dbReference type="SAM" id="Phobius"/>
    </source>
</evidence>
<evidence type="ECO:0000313" key="3">
    <source>
        <dbReference type="Proteomes" id="UP000321261"/>
    </source>
</evidence>
<feature type="transmembrane region" description="Helical" evidence="1">
    <location>
        <begin position="34"/>
        <end position="55"/>
    </location>
</feature>